<dbReference type="Gene3D" id="3.40.50.10860">
    <property type="entry name" value="Leucine Dehydrogenase, chain A, domain 1"/>
    <property type="match status" value="1"/>
</dbReference>
<comment type="similarity">
    <text evidence="1">Belongs to the Glu/Leu/Phe/Val dehydrogenases family.</text>
</comment>
<evidence type="ECO:0000256" key="3">
    <source>
        <dbReference type="SAM" id="MobiDB-lite"/>
    </source>
</evidence>
<accession>A0A2U7UFR5</accession>
<evidence type="ECO:0000256" key="1">
    <source>
        <dbReference type="ARBA" id="ARBA00006382"/>
    </source>
</evidence>
<protein>
    <submittedName>
        <fullName evidence="5">Glutamate dehydrogenase</fullName>
    </submittedName>
</protein>
<dbReference type="InterPro" id="IPR006096">
    <property type="entry name" value="Glu/Leu/Phe/Val/Trp_DH_C"/>
</dbReference>
<dbReference type="Pfam" id="PF00208">
    <property type="entry name" value="ELFV_dehydrog"/>
    <property type="match status" value="1"/>
</dbReference>
<feature type="compositionally biased region" description="Low complexity" evidence="3">
    <location>
        <begin position="1"/>
        <end position="15"/>
    </location>
</feature>
<name>A0A2U7UFR5_9VIRU</name>
<dbReference type="GO" id="GO:0006538">
    <property type="term" value="P:L-glutamate catabolic process"/>
    <property type="evidence" value="ECO:0007669"/>
    <property type="project" value="TreeGrafter"/>
</dbReference>
<gene>
    <name evidence="5" type="ORF">pmac_cds_574</name>
</gene>
<dbReference type="GO" id="GO:0004352">
    <property type="term" value="F:glutamate dehydrogenase (NAD+) activity"/>
    <property type="evidence" value="ECO:0007669"/>
    <property type="project" value="TreeGrafter"/>
</dbReference>
<dbReference type="InterPro" id="IPR036291">
    <property type="entry name" value="NAD(P)-bd_dom_sf"/>
</dbReference>
<evidence type="ECO:0000256" key="2">
    <source>
        <dbReference type="ARBA" id="ARBA00023002"/>
    </source>
</evidence>
<feature type="region of interest" description="Disordered" evidence="3">
    <location>
        <begin position="1"/>
        <end position="26"/>
    </location>
</feature>
<dbReference type="RefSeq" id="YP_009481258.1">
    <property type="nucleotide sequence ID" value="NC_037665.1"/>
</dbReference>
<dbReference type="EMBL" id="MG011691">
    <property type="protein sequence ID" value="AVK77262.1"/>
    <property type="molecule type" value="Genomic_DNA"/>
</dbReference>
<evidence type="ECO:0000259" key="4">
    <source>
        <dbReference type="SMART" id="SM00839"/>
    </source>
</evidence>
<dbReference type="InterPro" id="IPR046346">
    <property type="entry name" value="Aminoacid_DH-like_N_sf"/>
</dbReference>
<dbReference type="Gene3D" id="3.40.50.720">
    <property type="entry name" value="NAD(P)-binding Rossmann-like Domain"/>
    <property type="match status" value="1"/>
</dbReference>
<feature type="domain" description="Glutamate/phenylalanine/leucine/valine/L-tryptophan dehydrogenase C-terminal" evidence="4">
    <location>
        <begin position="197"/>
        <end position="490"/>
    </location>
</feature>
<dbReference type="GeneID" id="36841717"/>
<proteinExistence type="inferred from homology"/>
<reference evidence="5" key="1">
    <citation type="journal article" date="2018" name="Nat. Commun.">
        <title>Diversity and evolution of the emerging Pandoraviridae family.</title>
        <authorList>
            <person name="Legendre M."/>
            <person name="Fabre E."/>
            <person name="Poirot O."/>
            <person name="Jeudy S."/>
            <person name="Lartigue A."/>
            <person name="Alempic J.M."/>
            <person name="Beucher L."/>
            <person name="Philippe N."/>
            <person name="Bertaux L."/>
            <person name="Christo-Foroux E."/>
            <person name="Labadie K."/>
            <person name="Coute Y."/>
            <person name="Abergel C."/>
            <person name="Claverie J.M."/>
        </authorList>
    </citation>
    <scope>NUCLEOTIDE SEQUENCE [LARGE SCALE GENOMIC DNA]</scope>
    <source>
        <strain evidence="5">Macleodensis</strain>
    </source>
</reference>
<dbReference type="PANTHER" id="PTHR11606:SF13">
    <property type="entry name" value="GLUTAMATE DEHYDROGENASE 1, MITOCHONDRIAL"/>
    <property type="match status" value="1"/>
</dbReference>
<dbReference type="Proteomes" id="UP000249758">
    <property type="component" value="Segment"/>
</dbReference>
<organism evidence="5">
    <name type="scientific">Pandoravirus macleodensis</name>
    <dbReference type="NCBI Taxonomy" id="2107707"/>
    <lineage>
        <taxon>Viruses</taxon>
        <taxon>Pandoravirus</taxon>
    </lineage>
</organism>
<keyword evidence="2" id="KW-0560">Oxidoreductase</keyword>
<dbReference type="KEGG" id="vg:36841717"/>
<sequence length="495" mass="51397">MTEAAPHTTSTATTASNLPAGARPSTVAGQPPMAVYEWHDTLTPAVGWIAIEDDPRLPPVGGGGLFVSPSTTEAEVVDVARSMARKLRVTCAAGTVRGAKGGVRYDPSASDVNDVVGRFMSAHAAVIRDAWATGADLNTDHAVLDALAQTHVGIPHCLYALAQRHPDARPETLLGGTVVAAHPASDGAPDAPSPRLAIAEAAVGYGVARALAALTDHHQEGGNETPTPLRGLDVAVQGFGTVGSTFALYARALGARIVAIADRDHFVVHPDGIDVHALVARRQKFTPSGSARLVDCFGGASDDEDEGDKGDRMSLSLTTRGADEDGDVWLTRFLNACDGGVDVFAPCAQRYVMTPSATDALAAAIARRRRHSSIGAPTRAYVASGANNIARDPAAFREFLDRNNVWTVPEWVSNAGTACLFMQAATLPPGGESFEDALIEVGDRVARFVARALALHQCTTSAGAATPSTLLDACHAVADDALCGTTHATSSDRPA</sequence>
<dbReference type="SUPFAM" id="SSF51735">
    <property type="entry name" value="NAD(P)-binding Rossmann-fold domains"/>
    <property type="match status" value="1"/>
</dbReference>
<dbReference type="SUPFAM" id="SSF53223">
    <property type="entry name" value="Aminoacid dehydrogenase-like, N-terminal domain"/>
    <property type="match status" value="1"/>
</dbReference>
<dbReference type="SMART" id="SM00839">
    <property type="entry name" value="ELFV_dehydrog"/>
    <property type="match status" value="1"/>
</dbReference>
<dbReference type="PANTHER" id="PTHR11606">
    <property type="entry name" value="GLUTAMATE DEHYDROGENASE"/>
    <property type="match status" value="1"/>
</dbReference>
<evidence type="ECO:0000313" key="5">
    <source>
        <dbReference type="EMBL" id="AVK77262.1"/>
    </source>
</evidence>